<evidence type="ECO:0000259" key="15">
    <source>
        <dbReference type="PROSITE" id="PS50001"/>
    </source>
</evidence>
<dbReference type="Pfam" id="PF02864">
    <property type="entry name" value="STAT_bind"/>
    <property type="match status" value="1"/>
</dbReference>
<proteinExistence type="inferred from homology"/>
<dbReference type="Pfam" id="PF21354">
    <property type="entry name" value="STAT_linker"/>
    <property type="match status" value="1"/>
</dbReference>
<feature type="domain" description="SH2" evidence="15">
    <location>
        <begin position="588"/>
        <end position="646"/>
    </location>
</feature>
<comment type="subcellular location">
    <subcellularLocation>
        <location evidence="2 13">Cytoplasm</location>
    </subcellularLocation>
    <subcellularLocation>
        <location evidence="1 13">Nucleus</location>
    </subcellularLocation>
</comment>
<dbReference type="SUPFAM" id="SSF49417">
    <property type="entry name" value="p53-like transcription factors"/>
    <property type="match status" value="1"/>
</dbReference>
<keyword evidence="8 13" id="KW-0238">DNA-binding</keyword>
<dbReference type="InterPro" id="IPR015988">
    <property type="entry name" value="STAT_TF_CC"/>
</dbReference>
<dbReference type="OMA" id="FDWKNRQ"/>
<dbReference type="GO" id="GO:0003700">
    <property type="term" value="F:DNA-binding transcription factor activity"/>
    <property type="evidence" value="ECO:0007669"/>
    <property type="project" value="InterPro"/>
</dbReference>
<dbReference type="Pfam" id="PF01017">
    <property type="entry name" value="STAT_alpha"/>
    <property type="match status" value="1"/>
</dbReference>
<evidence type="ECO:0000256" key="13">
    <source>
        <dbReference type="RuleBase" id="RU046415"/>
    </source>
</evidence>
<evidence type="ECO:0000256" key="14">
    <source>
        <dbReference type="SAM" id="MobiDB-lite"/>
    </source>
</evidence>
<keyword evidence="9 13" id="KW-0010">Activator</keyword>
<dbReference type="RefSeq" id="XP_013759592.1">
    <property type="nucleotide sequence ID" value="XM_013904138.1"/>
</dbReference>
<dbReference type="Proteomes" id="UP000054408">
    <property type="component" value="Unassembled WGS sequence"/>
</dbReference>
<feature type="region of interest" description="Disordered" evidence="14">
    <location>
        <begin position="766"/>
        <end position="787"/>
    </location>
</feature>
<dbReference type="CDD" id="cd09919">
    <property type="entry name" value="SH2_STAT_family"/>
    <property type="match status" value="1"/>
</dbReference>
<gene>
    <name evidence="16" type="ORF">AMSG_03678</name>
</gene>
<keyword evidence="11 13" id="KW-0539">Nucleus</keyword>
<dbReference type="GO" id="GO:0003677">
    <property type="term" value="F:DNA binding"/>
    <property type="evidence" value="ECO:0007669"/>
    <property type="project" value="UniProtKB-KW"/>
</dbReference>
<dbReference type="eggNOG" id="KOG3667">
    <property type="taxonomic scope" value="Eukaryota"/>
</dbReference>
<dbReference type="SUPFAM" id="SSF48092">
    <property type="entry name" value="Transcription factor STAT-4 N-domain"/>
    <property type="match status" value="1"/>
</dbReference>
<dbReference type="Gene3D" id="2.60.40.630">
    <property type="entry name" value="STAT transcription factor, DNA-binding domain"/>
    <property type="match status" value="1"/>
</dbReference>
<organism evidence="16 17">
    <name type="scientific">Thecamonas trahens ATCC 50062</name>
    <dbReference type="NCBI Taxonomy" id="461836"/>
    <lineage>
        <taxon>Eukaryota</taxon>
        <taxon>Apusozoa</taxon>
        <taxon>Apusomonadida</taxon>
        <taxon>Apusomonadidae</taxon>
        <taxon>Thecamonas</taxon>
    </lineage>
</organism>
<dbReference type="OrthoDB" id="19300at2759"/>
<dbReference type="PROSITE" id="PS50001">
    <property type="entry name" value="SH2"/>
    <property type="match status" value="1"/>
</dbReference>
<dbReference type="Gene3D" id="1.20.1050.20">
    <property type="entry name" value="STAT transcription factor, all-alpha domain"/>
    <property type="match status" value="1"/>
</dbReference>
<dbReference type="Gene3D" id="3.30.505.10">
    <property type="entry name" value="SH2 domain"/>
    <property type="match status" value="1"/>
</dbReference>
<dbReference type="InterPro" id="IPR013799">
    <property type="entry name" value="STAT_TF_prot_interaction"/>
</dbReference>
<keyword evidence="5 13" id="KW-0597">Phosphoprotein</keyword>
<dbReference type="InterPro" id="IPR012345">
    <property type="entry name" value="STAT_TF_DNA-bd_N"/>
</dbReference>
<evidence type="ECO:0000313" key="17">
    <source>
        <dbReference type="Proteomes" id="UP000054408"/>
    </source>
</evidence>
<feature type="compositionally biased region" description="Basic residues" evidence="14">
    <location>
        <begin position="766"/>
        <end position="776"/>
    </location>
</feature>
<reference evidence="16 17" key="1">
    <citation type="submission" date="2010-05" db="EMBL/GenBank/DDBJ databases">
        <title>The Genome Sequence of Thecamonas trahens ATCC 50062.</title>
        <authorList>
            <consortium name="The Broad Institute Genome Sequencing Platform"/>
            <person name="Russ C."/>
            <person name="Cuomo C."/>
            <person name="Shea T."/>
            <person name="Young S.K."/>
            <person name="Zeng Q."/>
            <person name="Koehrsen M."/>
            <person name="Haas B."/>
            <person name="Borodovsky M."/>
            <person name="Guigo R."/>
            <person name="Alvarado L."/>
            <person name="Berlin A."/>
            <person name="Bochicchio J."/>
            <person name="Borenstein D."/>
            <person name="Chapman S."/>
            <person name="Chen Z."/>
            <person name="Freedman E."/>
            <person name="Gellesch M."/>
            <person name="Goldberg J."/>
            <person name="Griggs A."/>
            <person name="Gujja S."/>
            <person name="Heilman E."/>
            <person name="Heiman D."/>
            <person name="Hepburn T."/>
            <person name="Howarth C."/>
            <person name="Jen D."/>
            <person name="Larson L."/>
            <person name="Mehta T."/>
            <person name="Park D."/>
            <person name="Pearson M."/>
            <person name="Roberts A."/>
            <person name="Saif S."/>
            <person name="Shenoy N."/>
            <person name="Sisk P."/>
            <person name="Stolte C."/>
            <person name="Sykes S."/>
            <person name="Thomson T."/>
            <person name="Walk T."/>
            <person name="White J."/>
            <person name="Yandava C."/>
            <person name="Burger G."/>
            <person name="Gray M.W."/>
            <person name="Holland P.W.H."/>
            <person name="King N."/>
            <person name="Lang F.B.F."/>
            <person name="Roger A.J."/>
            <person name="Ruiz-Trillo I."/>
            <person name="Lander E."/>
            <person name="Nusbaum C."/>
        </authorList>
    </citation>
    <scope>NUCLEOTIDE SEQUENCE [LARGE SCALE GENOMIC DNA]</scope>
    <source>
        <strain evidence="16 17">ATCC 50062</strain>
    </source>
</reference>
<dbReference type="Pfam" id="PF00017">
    <property type="entry name" value="SH2"/>
    <property type="match status" value="1"/>
</dbReference>
<evidence type="ECO:0000256" key="4">
    <source>
        <dbReference type="ARBA" id="ARBA00022490"/>
    </source>
</evidence>
<dbReference type="Gene3D" id="1.10.238.10">
    <property type="entry name" value="EF-hand"/>
    <property type="match status" value="1"/>
</dbReference>
<dbReference type="InterPro" id="IPR013800">
    <property type="entry name" value="STAT_TF_alpha"/>
</dbReference>
<keyword evidence="4 13" id="KW-0963">Cytoplasm</keyword>
<evidence type="ECO:0000256" key="3">
    <source>
        <dbReference type="ARBA" id="ARBA00005586"/>
    </source>
</evidence>
<dbReference type="PANTHER" id="PTHR11801">
    <property type="entry name" value="SIGNAL TRANSDUCER AND ACTIVATOR OF TRANSCRIPTION"/>
    <property type="match status" value="1"/>
</dbReference>
<evidence type="ECO:0000256" key="12">
    <source>
        <dbReference type="PROSITE-ProRule" id="PRU00191"/>
    </source>
</evidence>
<evidence type="ECO:0000256" key="5">
    <source>
        <dbReference type="ARBA" id="ARBA00022553"/>
    </source>
</evidence>
<sequence>MASRGSQWESVQSHSAVNELYDQVKDPSGALYFPIELRHYFAPFLEDQPWHMINPDDRAHAANARMYTDLLFKKIAEKINSLALSPNQDAYILKIRLEEIAVALEAKYASDPLELVRVILYVLGHEREILETGGTKTKFAMHSSSFSSTSYGMDVSKLNDASLNAEIQKLQEHTAETEAALAQLLQDQEYLVIWHQDWDELNARAQAASGAQAKALAAECHTLRGNIMQAQEGILRTRREILEAHVGAITHSEQVLSILLAKLKQWKAVQRKQTMDESFLNDVLNHMQLQFESLADVYWNIRHQLRQHEVQREQLDCGDENESAVFDQLSTQLHAQLETLLRASFVIVEQPPQVMKTSTKFSSAARILVGGKLNMHLSPPEVNLQLVNEPQATALVNDDELIGNSGDLLNGKQMMAYSESTRTLQATFKNLSLKKIRRHSARKEVVTEEKLALIFVTSVQLGDLTYNLWTMSVPVVVIVHNNQLVRATATVFWDNSFGKTDRALWEVPDAVRWPKFAAGLNHFFTLANGRPLTPDALNFLGSKLLEPGEDTVEWRTFSKDNLRNRSFTFWEWFYAIVELVRKHLAGPWIDGLVVGFVSKSAASEALMHQPRGTFLMRFSDSELGGVSVSWNVVDGATGTSKVYNLQPWFEKDLAIRSLPDCIKDLDQLRILYPGTPKDDAFAKYYSEEKVVVGDGDYVRATINAAIIGDEDATGTLDSIATSSTLSTMDFNTGSLEYDSLAAITGFPMSSYMGVGLDRPRRRRSLGRRRLGPHGRHQPAPSAPGPRRRGLQLLRRARGHHLSLDDRHRGSGDHG</sequence>
<dbReference type="GO" id="GO:0005634">
    <property type="term" value="C:nucleus"/>
    <property type="evidence" value="ECO:0007669"/>
    <property type="project" value="UniProtKB-SubCell"/>
</dbReference>
<dbReference type="InterPro" id="IPR008967">
    <property type="entry name" value="p53-like_TF_DNA-bd_sf"/>
</dbReference>
<dbReference type="SUPFAM" id="SSF47655">
    <property type="entry name" value="STAT"/>
    <property type="match status" value="1"/>
</dbReference>
<dbReference type="InterPro" id="IPR013801">
    <property type="entry name" value="STAT_TF_DNA-bd"/>
</dbReference>
<dbReference type="InterPro" id="IPR001217">
    <property type="entry name" value="STAT"/>
</dbReference>
<evidence type="ECO:0000256" key="6">
    <source>
        <dbReference type="ARBA" id="ARBA00022999"/>
    </source>
</evidence>
<dbReference type="Pfam" id="PF02865">
    <property type="entry name" value="STAT_int"/>
    <property type="match status" value="1"/>
</dbReference>
<dbReference type="InterPro" id="IPR036535">
    <property type="entry name" value="STAT_N_sf"/>
</dbReference>
<evidence type="ECO:0000256" key="9">
    <source>
        <dbReference type="ARBA" id="ARBA00023159"/>
    </source>
</evidence>
<dbReference type="SMART" id="SM00964">
    <property type="entry name" value="STAT_int"/>
    <property type="match status" value="1"/>
</dbReference>
<name>A0A0L0D4K5_THETB</name>
<evidence type="ECO:0000256" key="10">
    <source>
        <dbReference type="ARBA" id="ARBA00023163"/>
    </source>
</evidence>
<dbReference type="CDD" id="cd14801">
    <property type="entry name" value="STAT_DBD"/>
    <property type="match status" value="1"/>
</dbReference>
<dbReference type="Gene3D" id="1.10.532.10">
    <property type="entry name" value="STAT transcription factor, N-terminal domain"/>
    <property type="match status" value="1"/>
</dbReference>
<keyword evidence="6 12" id="KW-0727">SH2 domain</keyword>
<dbReference type="GeneID" id="25563262"/>
<keyword evidence="17" id="KW-1185">Reference proteome</keyword>
<keyword evidence="7 13" id="KW-0805">Transcription regulation</keyword>
<dbReference type="AlphaFoldDB" id="A0A0L0D4K5"/>
<keyword evidence="10 13" id="KW-0804">Transcription</keyword>
<evidence type="ECO:0000256" key="7">
    <source>
        <dbReference type="ARBA" id="ARBA00023015"/>
    </source>
</evidence>
<dbReference type="GO" id="GO:0007165">
    <property type="term" value="P:signal transduction"/>
    <property type="evidence" value="ECO:0007669"/>
    <property type="project" value="InterPro"/>
</dbReference>
<protein>
    <recommendedName>
        <fullName evidence="13">Signal transducer and activator of transcription</fullName>
    </recommendedName>
</protein>
<accession>A0A0L0D4K5</accession>
<dbReference type="InterPro" id="IPR048988">
    <property type="entry name" value="STAT_linker"/>
</dbReference>
<dbReference type="EMBL" id="GL349446">
    <property type="protein sequence ID" value="KNC47249.1"/>
    <property type="molecule type" value="Genomic_DNA"/>
</dbReference>
<evidence type="ECO:0000256" key="11">
    <source>
        <dbReference type="ARBA" id="ARBA00023242"/>
    </source>
</evidence>
<evidence type="ECO:0000313" key="16">
    <source>
        <dbReference type="EMBL" id="KNC47249.1"/>
    </source>
</evidence>
<dbReference type="STRING" id="461836.A0A0L0D4K5"/>
<dbReference type="SUPFAM" id="SSF55550">
    <property type="entry name" value="SH2 domain"/>
    <property type="match status" value="1"/>
</dbReference>
<dbReference type="GO" id="GO:0005737">
    <property type="term" value="C:cytoplasm"/>
    <property type="evidence" value="ECO:0007669"/>
    <property type="project" value="UniProtKB-SubCell"/>
</dbReference>
<comment type="similarity">
    <text evidence="3 13">Belongs to the transcription factor STAT family.</text>
</comment>
<evidence type="ECO:0000256" key="2">
    <source>
        <dbReference type="ARBA" id="ARBA00004496"/>
    </source>
</evidence>
<evidence type="ECO:0000256" key="8">
    <source>
        <dbReference type="ARBA" id="ARBA00023125"/>
    </source>
</evidence>
<evidence type="ECO:0000256" key="1">
    <source>
        <dbReference type="ARBA" id="ARBA00004123"/>
    </source>
</evidence>
<dbReference type="InterPro" id="IPR036860">
    <property type="entry name" value="SH2_dom_sf"/>
</dbReference>
<dbReference type="InterPro" id="IPR000980">
    <property type="entry name" value="SH2"/>
</dbReference>